<dbReference type="InterPro" id="IPR035906">
    <property type="entry name" value="MetI-like_sf"/>
</dbReference>
<dbReference type="Gene3D" id="1.10.3720.10">
    <property type="entry name" value="MetI-like"/>
    <property type="match status" value="1"/>
</dbReference>
<dbReference type="CDD" id="cd06261">
    <property type="entry name" value="TM_PBP2"/>
    <property type="match status" value="1"/>
</dbReference>
<proteinExistence type="inferred from homology"/>
<evidence type="ECO:0000313" key="11">
    <source>
        <dbReference type="Proteomes" id="UP000430079"/>
    </source>
</evidence>
<reference evidence="10 11" key="1">
    <citation type="submission" date="2019-12" db="EMBL/GenBank/DDBJ databases">
        <title>Whole genome shotgun sequence of Streptomyces hygroscopicus subsp. glebosus NBRC 13786.</title>
        <authorList>
            <person name="Ichikawa N."/>
            <person name="Kimura A."/>
            <person name="Kitahashi Y."/>
            <person name="Komaki H."/>
            <person name="Tamura T."/>
        </authorList>
    </citation>
    <scope>NUCLEOTIDE SEQUENCE [LARGE SCALE GENOMIC DNA]</scope>
    <source>
        <strain evidence="10 11">NBRC 13786</strain>
    </source>
</reference>
<feature type="transmembrane region" description="Helical" evidence="7">
    <location>
        <begin position="194"/>
        <end position="216"/>
    </location>
</feature>
<keyword evidence="2 7" id="KW-0813">Transport</keyword>
<dbReference type="InterPro" id="IPR050809">
    <property type="entry name" value="UgpAE/MalFG_permease"/>
</dbReference>
<comment type="subcellular location">
    <subcellularLocation>
        <location evidence="1 7">Cell membrane</location>
        <topology evidence="1 7">Multi-pass membrane protein</topology>
    </subcellularLocation>
</comment>
<evidence type="ECO:0000259" key="9">
    <source>
        <dbReference type="PROSITE" id="PS50928"/>
    </source>
</evidence>
<organism evidence="10 11">
    <name type="scientific">Streptomyces glebosus</name>
    <dbReference type="NCBI Taxonomy" id="249580"/>
    <lineage>
        <taxon>Bacteria</taxon>
        <taxon>Bacillati</taxon>
        <taxon>Actinomycetota</taxon>
        <taxon>Actinomycetes</taxon>
        <taxon>Kitasatosporales</taxon>
        <taxon>Streptomycetaceae</taxon>
        <taxon>Streptomyces</taxon>
    </lineage>
</organism>
<dbReference type="AlphaFoldDB" id="A0A640T483"/>
<keyword evidence="11" id="KW-1185">Reference proteome</keyword>
<dbReference type="Pfam" id="PF00528">
    <property type="entry name" value="BPD_transp_1"/>
    <property type="match status" value="1"/>
</dbReference>
<feature type="transmembrane region" description="Helical" evidence="7">
    <location>
        <begin position="41"/>
        <end position="67"/>
    </location>
</feature>
<dbReference type="PROSITE" id="PS50928">
    <property type="entry name" value="ABC_TM1"/>
    <property type="match status" value="1"/>
</dbReference>
<evidence type="ECO:0000256" key="7">
    <source>
        <dbReference type="RuleBase" id="RU363032"/>
    </source>
</evidence>
<keyword evidence="3" id="KW-1003">Cell membrane</keyword>
<evidence type="ECO:0000256" key="5">
    <source>
        <dbReference type="ARBA" id="ARBA00022989"/>
    </source>
</evidence>
<gene>
    <name evidence="10" type="ORF">Sgleb_53880</name>
</gene>
<feature type="transmembrane region" description="Helical" evidence="7">
    <location>
        <begin position="112"/>
        <end position="133"/>
    </location>
</feature>
<dbReference type="PANTHER" id="PTHR43227">
    <property type="entry name" value="BLL4140 PROTEIN"/>
    <property type="match status" value="1"/>
</dbReference>
<comment type="caution">
    <text evidence="10">The sequence shown here is derived from an EMBL/GenBank/DDBJ whole genome shotgun (WGS) entry which is preliminary data.</text>
</comment>
<dbReference type="PANTHER" id="PTHR43227:SF8">
    <property type="entry name" value="DIACETYLCHITOBIOSE UPTAKE SYSTEM PERMEASE PROTEIN DASB"/>
    <property type="match status" value="1"/>
</dbReference>
<evidence type="ECO:0000256" key="1">
    <source>
        <dbReference type="ARBA" id="ARBA00004651"/>
    </source>
</evidence>
<feature type="region of interest" description="Disordered" evidence="8">
    <location>
        <begin position="1"/>
        <end position="35"/>
    </location>
</feature>
<keyword evidence="4 7" id="KW-0812">Transmembrane</keyword>
<keyword evidence="6 7" id="KW-0472">Membrane</keyword>
<evidence type="ECO:0000313" key="10">
    <source>
        <dbReference type="EMBL" id="GFE17341.1"/>
    </source>
</evidence>
<keyword evidence="5 7" id="KW-1133">Transmembrane helix</keyword>
<evidence type="ECO:0000256" key="8">
    <source>
        <dbReference type="SAM" id="MobiDB-lite"/>
    </source>
</evidence>
<protein>
    <submittedName>
        <fullName evidence="10">Sugar ABC transporter permease</fullName>
    </submittedName>
</protein>
<name>A0A640T483_9ACTN</name>
<dbReference type="SUPFAM" id="SSF161098">
    <property type="entry name" value="MetI-like"/>
    <property type="match status" value="1"/>
</dbReference>
<evidence type="ECO:0000256" key="2">
    <source>
        <dbReference type="ARBA" id="ARBA00022448"/>
    </source>
</evidence>
<feature type="domain" description="ABC transmembrane type-1" evidence="9">
    <location>
        <begin position="109"/>
        <end position="321"/>
    </location>
</feature>
<comment type="similarity">
    <text evidence="7">Belongs to the binding-protein-dependent transport system permease family.</text>
</comment>
<evidence type="ECO:0000256" key="6">
    <source>
        <dbReference type="ARBA" id="ARBA00023136"/>
    </source>
</evidence>
<dbReference type="GO" id="GO:0005886">
    <property type="term" value="C:plasma membrane"/>
    <property type="evidence" value="ECO:0007669"/>
    <property type="project" value="UniProtKB-SubCell"/>
</dbReference>
<feature type="compositionally biased region" description="Basic residues" evidence="8">
    <location>
        <begin position="21"/>
        <end position="33"/>
    </location>
</feature>
<feature type="transmembrane region" description="Helical" evidence="7">
    <location>
        <begin position="145"/>
        <end position="167"/>
    </location>
</feature>
<evidence type="ECO:0000256" key="3">
    <source>
        <dbReference type="ARBA" id="ARBA00022475"/>
    </source>
</evidence>
<dbReference type="Proteomes" id="UP000430079">
    <property type="component" value="Unassembled WGS sequence"/>
</dbReference>
<dbReference type="GO" id="GO:0055085">
    <property type="term" value="P:transmembrane transport"/>
    <property type="evidence" value="ECO:0007669"/>
    <property type="project" value="InterPro"/>
</dbReference>
<dbReference type="RefSeq" id="WP_190145446.1">
    <property type="nucleotide sequence ID" value="NZ_BLIO01000001.1"/>
</dbReference>
<dbReference type="EMBL" id="BLIO01000001">
    <property type="protein sequence ID" value="GFE17341.1"/>
    <property type="molecule type" value="Genomic_DNA"/>
</dbReference>
<feature type="compositionally biased region" description="Basic and acidic residues" evidence="8">
    <location>
        <begin position="1"/>
        <end position="11"/>
    </location>
</feature>
<accession>A0A640T483</accession>
<dbReference type="InterPro" id="IPR000515">
    <property type="entry name" value="MetI-like"/>
</dbReference>
<sequence>MNREVLSRDTPSRPAAATPRPARRNRRGPRRRASRAEARNARAAAAFTLPFFALFGLCFLAPIGYALHQSLFTTERTGPLGLGGQEREVFAGLANYAHALADDRFLTGFGRVLLFGAVQIPLMIVLATALALLLESASARAVPFFRSAFFLPYGVPGVIASILWGFLYVPGISPLVKIAGAVGWDLDFLSRGTVLWSIANIVTWQFTGYNMLVLIAQLKAVPGELYEAARIDGANAWQVARHIKLPLIRPALVLTGVFSIIGTLQLFAEPMVLRPLASSIDSGFTPNLHAYSEAFVGNNQHAAAAEAVLLALVACVLSFGFLRLVGGRAKELG</sequence>
<feature type="transmembrane region" description="Helical" evidence="7">
    <location>
        <begin position="251"/>
        <end position="268"/>
    </location>
</feature>
<feature type="transmembrane region" description="Helical" evidence="7">
    <location>
        <begin position="307"/>
        <end position="325"/>
    </location>
</feature>
<evidence type="ECO:0000256" key="4">
    <source>
        <dbReference type="ARBA" id="ARBA00022692"/>
    </source>
</evidence>